<dbReference type="PANTHER" id="PTHR43157">
    <property type="entry name" value="PHOSPHATIDYLINOSITOL-GLYCAN BIOSYNTHESIS CLASS F PROTEIN-RELATED"/>
    <property type="match status" value="1"/>
</dbReference>
<dbReference type="SUPFAM" id="SSF51735">
    <property type="entry name" value="NAD(P)-binding Rossmann-fold domains"/>
    <property type="match status" value="1"/>
</dbReference>
<keyword evidence="3" id="KW-1185">Reference proteome</keyword>
<dbReference type="Gene3D" id="3.40.50.720">
    <property type="entry name" value="NAD(P)-binding Rossmann-like Domain"/>
    <property type="match status" value="1"/>
</dbReference>
<proteinExistence type="predicted"/>
<evidence type="ECO:0000313" key="3">
    <source>
        <dbReference type="Proteomes" id="UP001215598"/>
    </source>
</evidence>
<organism evidence="2 3">
    <name type="scientific">Mycena metata</name>
    <dbReference type="NCBI Taxonomy" id="1033252"/>
    <lineage>
        <taxon>Eukaryota</taxon>
        <taxon>Fungi</taxon>
        <taxon>Dikarya</taxon>
        <taxon>Basidiomycota</taxon>
        <taxon>Agaricomycotina</taxon>
        <taxon>Agaricomycetes</taxon>
        <taxon>Agaricomycetidae</taxon>
        <taxon>Agaricales</taxon>
        <taxon>Marasmiineae</taxon>
        <taxon>Mycenaceae</taxon>
        <taxon>Mycena</taxon>
    </lineage>
</organism>
<comment type="caution">
    <text evidence="2">The sequence shown here is derived from an EMBL/GenBank/DDBJ whole genome shotgun (WGS) entry which is preliminary data.</text>
</comment>
<reference evidence="2" key="1">
    <citation type="submission" date="2023-03" db="EMBL/GenBank/DDBJ databases">
        <title>Massive genome expansion in bonnet fungi (Mycena s.s.) driven by repeated elements and novel gene families across ecological guilds.</title>
        <authorList>
            <consortium name="Lawrence Berkeley National Laboratory"/>
            <person name="Harder C.B."/>
            <person name="Miyauchi S."/>
            <person name="Viragh M."/>
            <person name="Kuo A."/>
            <person name="Thoen E."/>
            <person name="Andreopoulos B."/>
            <person name="Lu D."/>
            <person name="Skrede I."/>
            <person name="Drula E."/>
            <person name="Henrissat B."/>
            <person name="Morin E."/>
            <person name="Kohler A."/>
            <person name="Barry K."/>
            <person name="LaButti K."/>
            <person name="Morin E."/>
            <person name="Salamov A."/>
            <person name="Lipzen A."/>
            <person name="Mereny Z."/>
            <person name="Hegedus B."/>
            <person name="Baldrian P."/>
            <person name="Stursova M."/>
            <person name="Weitz H."/>
            <person name="Taylor A."/>
            <person name="Grigoriev I.V."/>
            <person name="Nagy L.G."/>
            <person name="Martin F."/>
            <person name="Kauserud H."/>
        </authorList>
    </citation>
    <scope>NUCLEOTIDE SEQUENCE</scope>
    <source>
        <strain evidence="2">CBHHK182m</strain>
    </source>
</reference>
<evidence type="ECO:0000256" key="1">
    <source>
        <dbReference type="ARBA" id="ARBA00023002"/>
    </source>
</evidence>
<dbReference type="EMBL" id="JARKIB010000121">
    <property type="protein sequence ID" value="KAJ7736435.1"/>
    <property type="molecule type" value="Genomic_DNA"/>
</dbReference>
<protein>
    <submittedName>
        <fullName evidence="2">NAD-P-binding protein</fullName>
    </submittedName>
</protein>
<dbReference type="GO" id="GO:0016491">
    <property type="term" value="F:oxidoreductase activity"/>
    <property type="evidence" value="ECO:0007669"/>
    <property type="project" value="UniProtKB-KW"/>
</dbReference>
<gene>
    <name evidence="2" type="ORF">B0H16DRAFT_1573797</name>
</gene>
<dbReference type="Pfam" id="PF00106">
    <property type="entry name" value="adh_short"/>
    <property type="match status" value="1"/>
</dbReference>
<dbReference type="PRINTS" id="PR00081">
    <property type="entry name" value="GDHRDH"/>
</dbReference>
<accession>A0AAD7I6U5</accession>
<name>A0AAD7I6U5_9AGAR</name>
<dbReference type="PANTHER" id="PTHR43157:SF31">
    <property type="entry name" value="PHOSPHATIDYLINOSITOL-GLYCAN BIOSYNTHESIS CLASS F PROTEIN"/>
    <property type="match status" value="1"/>
</dbReference>
<dbReference type="InterPro" id="IPR002347">
    <property type="entry name" value="SDR_fam"/>
</dbReference>
<dbReference type="AlphaFoldDB" id="A0AAD7I6U5"/>
<evidence type="ECO:0000313" key="2">
    <source>
        <dbReference type="EMBL" id="KAJ7736435.1"/>
    </source>
</evidence>
<dbReference type="Proteomes" id="UP001215598">
    <property type="component" value="Unassembled WGS sequence"/>
</dbReference>
<dbReference type="InterPro" id="IPR036291">
    <property type="entry name" value="NAD(P)-bd_dom_sf"/>
</dbReference>
<keyword evidence="1" id="KW-0560">Oxidoreductase</keyword>
<sequence length="313" mass="33608">MAKSELADLHGKVVLITGGNTGIGYSTIQILARRGAKVYMATRDATKAKAAIKKMEAEGLGEGSVHFLELDLADPRQVSKAAKQFAESEERLDILINNAALGLGPFHLTDDGITNVMVINHVSPFILTDTVLPLMKRTAAEVNSDVRIVNLSSSMHAQVKPTTFAGKESLAKDYGPSAIKAMDTYSYTKLASVLHAKALQKRLDTEKSPITCISIHPGVVQTQTSAGVMGSVPFLGPFLKRVVVPLVFGNWDAGGKAVAFAAAASDVAARRSRYKGAYLSVSAITEPSKQAQDPKLQEELWETTEKAVREMQL</sequence>